<evidence type="ECO:0000256" key="1">
    <source>
        <dbReference type="SAM" id="SignalP"/>
    </source>
</evidence>
<organism evidence="2 3">
    <name type="scientific">Flagellimonas meridianipacifica</name>
    <dbReference type="NCBI Taxonomy" id="1080225"/>
    <lineage>
        <taxon>Bacteria</taxon>
        <taxon>Pseudomonadati</taxon>
        <taxon>Bacteroidota</taxon>
        <taxon>Flavobacteriia</taxon>
        <taxon>Flavobacteriales</taxon>
        <taxon>Flavobacteriaceae</taxon>
        <taxon>Flagellimonas</taxon>
    </lineage>
</organism>
<feature type="chain" id="PRO_5015525842" evidence="1">
    <location>
        <begin position="23"/>
        <end position="160"/>
    </location>
</feature>
<gene>
    <name evidence="2" type="ORF">CLV81_0656</name>
</gene>
<dbReference type="PROSITE" id="PS51257">
    <property type="entry name" value="PROKAR_LIPOPROTEIN"/>
    <property type="match status" value="1"/>
</dbReference>
<dbReference type="RefSeq" id="WP_106143610.1">
    <property type="nucleotide sequence ID" value="NZ_PVYX01000001.1"/>
</dbReference>
<evidence type="ECO:0000313" key="2">
    <source>
        <dbReference type="EMBL" id="PRX56659.1"/>
    </source>
</evidence>
<keyword evidence="3" id="KW-1185">Reference proteome</keyword>
<comment type="caution">
    <text evidence="2">The sequence shown here is derived from an EMBL/GenBank/DDBJ whole genome shotgun (WGS) entry which is preliminary data.</text>
</comment>
<dbReference type="EMBL" id="PVYX01000001">
    <property type="protein sequence ID" value="PRX56659.1"/>
    <property type="molecule type" value="Genomic_DNA"/>
</dbReference>
<reference evidence="2 3" key="1">
    <citation type="submission" date="2018-03" db="EMBL/GenBank/DDBJ databases">
        <title>Genomic Encyclopedia of Archaeal and Bacterial Type Strains, Phase II (KMG-II): from individual species to whole genera.</title>
        <authorList>
            <person name="Goeker M."/>
        </authorList>
    </citation>
    <scope>NUCLEOTIDE SEQUENCE [LARGE SCALE GENOMIC DNA]</scope>
    <source>
        <strain evidence="2 3">DSM 25027</strain>
    </source>
</reference>
<name>A0A2T0MGG2_9FLAO</name>
<evidence type="ECO:0000313" key="3">
    <source>
        <dbReference type="Proteomes" id="UP000237640"/>
    </source>
</evidence>
<dbReference type="OrthoDB" id="1442655at2"/>
<protein>
    <submittedName>
        <fullName evidence="2">Uncharacterized protein</fullName>
    </submittedName>
</protein>
<sequence>MKNRMLLFSCLIGIVFSCKVFSQNDTLSAVDYKIIAHGTDSPIPNLQIVCFNKYFNKDYLSADFRKKYNLDEETLYKKKMLVQIFHSDKDKKGLDKIDLVGIEEDDKEFVIKYNIVNTNPDNDDSQLSPFLIIQVPKSKKKIKFIADGVELGQGTEVYVD</sequence>
<keyword evidence="1" id="KW-0732">Signal</keyword>
<accession>A0A2T0MGG2</accession>
<feature type="signal peptide" evidence="1">
    <location>
        <begin position="1"/>
        <end position="22"/>
    </location>
</feature>
<proteinExistence type="predicted"/>
<dbReference type="Proteomes" id="UP000237640">
    <property type="component" value="Unassembled WGS sequence"/>
</dbReference>
<dbReference type="AlphaFoldDB" id="A0A2T0MGG2"/>